<feature type="compositionally biased region" description="Basic and acidic residues" evidence="1">
    <location>
        <begin position="182"/>
        <end position="225"/>
    </location>
</feature>
<protein>
    <recommendedName>
        <fullName evidence="4">GAF domain-containing protein</fullName>
    </recommendedName>
</protein>
<organism evidence="2 3">
    <name type="scientific">Didymella exigua CBS 183.55</name>
    <dbReference type="NCBI Taxonomy" id="1150837"/>
    <lineage>
        <taxon>Eukaryota</taxon>
        <taxon>Fungi</taxon>
        <taxon>Dikarya</taxon>
        <taxon>Ascomycota</taxon>
        <taxon>Pezizomycotina</taxon>
        <taxon>Dothideomycetes</taxon>
        <taxon>Pleosporomycetidae</taxon>
        <taxon>Pleosporales</taxon>
        <taxon>Pleosporineae</taxon>
        <taxon>Didymellaceae</taxon>
        <taxon>Didymella</taxon>
    </lineage>
</organism>
<dbReference type="SUPFAM" id="SSF55781">
    <property type="entry name" value="GAF domain-like"/>
    <property type="match status" value="1"/>
</dbReference>
<feature type="region of interest" description="Disordered" evidence="1">
    <location>
        <begin position="140"/>
        <end position="225"/>
    </location>
</feature>
<feature type="region of interest" description="Disordered" evidence="1">
    <location>
        <begin position="21"/>
        <end position="48"/>
    </location>
</feature>
<proteinExistence type="predicted"/>
<reference evidence="2" key="1">
    <citation type="journal article" date="2020" name="Stud. Mycol.">
        <title>101 Dothideomycetes genomes: a test case for predicting lifestyles and emergence of pathogens.</title>
        <authorList>
            <person name="Haridas S."/>
            <person name="Albert R."/>
            <person name="Binder M."/>
            <person name="Bloem J."/>
            <person name="Labutti K."/>
            <person name="Salamov A."/>
            <person name="Andreopoulos B."/>
            <person name="Baker S."/>
            <person name="Barry K."/>
            <person name="Bills G."/>
            <person name="Bluhm B."/>
            <person name="Cannon C."/>
            <person name="Castanera R."/>
            <person name="Culley D."/>
            <person name="Daum C."/>
            <person name="Ezra D."/>
            <person name="Gonzalez J."/>
            <person name="Henrissat B."/>
            <person name="Kuo A."/>
            <person name="Liang C."/>
            <person name="Lipzen A."/>
            <person name="Lutzoni F."/>
            <person name="Magnuson J."/>
            <person name="Mondo S."/>
            <person name="Nolan M."/>
            <person name="Ohm R."/>
            <person name="Pangilinan J."/>
            <person name="Park H.-J."/>
            <person name="Ramirez L."/>
            <person name="Alfaro M."/>
            <person name="Sun H."/>
            <person name="Tritt A."/>
            <person name="Yoshinaga Y."/>
            <person name="Zwiers L.-H."/>
            <person name="Turgeon B."/>
            <person name="Goodwin S."/>
            <person name="Spatafora J."/>
            <person name="Crous P."/>
            <person name="Grigoriev I."/>
        </authorList>
    </citation>
    <scope>NUCLEOTIDE SEQUENCE</scope>
    <source>
        <strain evidence="2">CBS 183.55</strain>
    </source>
</reference>
<dbReference type="RefSeq" id="XP_033444454.1">
    <property type="nucleotide sequence ID" value="XM_033589080.1"/>
</dbReference>
<evidence type="ECO:0000313" key="2">
    <source>
        <dbReference type="EMBL" id="KAF1924201.1"/>
    </source>
</evidence>
<feature type="compositionally biased region" description="Basic and acidic residues" evidence="1">
    <location>
        <begin position="140"/>
        <end position="168"/>
    </location>
</feature>
<feature type="region of interest" description="Disordered" evidence="1">
    <location>
        <begin position="260"/>
        <end position="284"/>
    </location>
</feature>
<dbReference type="AlphaFoldDB" id="A0A6A5R7P4"/>
<name>A0A6A5R7P4_9PLEO</name>
<sequence>MVTHRRHGSIDMISIFQEIPTSEASERDSESQSAFSIPTLGRDPRTSHLSAVSAPAKLSFFAGVPLTTEDGHNIGAIWVADPDERPPLAASEVEFLTNTVRRCVNLLELARERNFHDKWTAMQEELEVFLQSRSLCASSREEPRTWEGRKSSRMKGAMDKSEEHEVKRIRPGPLTGVSDPPVESRESQRLVDTETERDHIHAKCDDAEDAKPLTAKRGKDGERKGETANWKVFRRAAECLRSALKTDSVVLVDGLMGYHGEAQSAAEPEQELERETVHPPAHLN</sequence>
<gene>
    <name evidence="2" type="ORF">M421DRAFT_296916</name>
</gene>
<dbReference type="PANTHER" id="PTHR43102:SF2">
    <property type="entry name" value="GAF DOMAIN-CONTAINING PROTEIN"/>
    <property type="match status" value="1"/>
</dbReference>
<evidence type="ECO:0000256" key="1">
    <source>
        <dbReference type="SAM" id="MobiDB-lite"/>
    </source>
</evidence>
<evidence type="ECO:0008006" key="4">
    <source>
        <dbReference type="Google" id="ProtNLM"/>
    </source>
</evidence>
<accession>A0A6A5R7P4</accession>
<dbReference type="OrthoDB" id="60033at2759"/>
<evidence type="ECO:0000313" key="3">
    <source>
        <dbReference type="Proteomes" id="UP000800082"/>
    </source>
</evidence>
<dbReference type="EMBL" id="ML978996">
    <property type="protein sequence ID" value="KAF1924201.1"/>
    <property type="molecule type" value="Genomic_DNA"/>
</dbReference>
<dbReference type="Proteomes" id="UP000800082">
    <property type="component" value="Unassembled WGS sequence"/>
</dbReference>
<dbReference type="PANTHER" id="PTHR43102">
    <property type="entry name" value="SLR1143 PROTEIN"/>
    <property type="match status" value="1"/>
</dbReference>
<dbReference type="GeneID" id="54346727"/>
<keyword evidence="3" id="KW-1185">Reference proteome</keyword>